<reference evidence="1" key="1">
    <citation type="journal article" date="2023" name="Mol. Biol. Evol.">
        <title>Third-Generation Sequencing Reveals the Adaptive Role of the Epigenome in Three Deep-Sea Polychaetes.</title>
        <authorList>
            <person name="Perez M."/>
            <person name="Aroh O."/>
            <person name="Sun Y."/>
            <person name="Lan Y."/>
            <person name="Juniper S.K."/>
            <person name="Young C.R."/>
            <person name="Angers B."/>
            <person name="Qian P.Y."/>
        </authorList>
    </citation>
    <scope>NUCLEOTIDE SEQUENCE</scope>
    <source>
        <strain evidence="1">P08H-3</strain>
    </source>
</reference>
<evidence type="ECO:0000313" key="1">
    <source>
        <dbReference type="EMBL" id="KAK2138829.1"/>
    </source>
</evidence>
<gene>
    <name evidence="1" type="ORF">LSH36_2356g00000</name>
</gene>
<accession>A0AAD9IQH7</accession>
<proteinExistence type="predicted"/>
<name>A0AAD9IQH7_9ANNE</name>
<evidence type="ECO:0008006" key="3">
    <source>
        <dbReference type="Google" id="ProtNLM"/>
    </source>
</evidence>
<keyword evidence="2" id="KW-1185">Reference proteome</keyword>
<sequence>MAIRRVEDKKGQLWWPSATSVVCREYFKQDDYVQPTFIDKPQTTDKKLKGNAIQSQFSWSTAPSPSSEERGGRAVRRSRKRLLEDIEQEALFFWKVRTLT</sequence>
<evidence type="ECO:0000313" key="2">
    <source>
        <dbReference type="Proteomes" id="UP001208570"/>
    </source>
</evidence>
<dbReference type="Proteomes" id="UP001208570">
    <property type="component" value="Unassembled WGS sequence"/>
</dbReference>
<comment type="caution">
    <text evidence="1">The sequence shown here is derived from an EMBL/GenBank/DDBJ whole genome shotgun (WGS) entry which is preliminary data.</text>
</comment>
<organism evidence="1 2">
    <name type="scientific">Paralvinella palmiformis</name>
    <dbReference type="NCBI Taxonomy" id="53620"/>
    <lineage>
        <taxon>Eukaryota</taxon>
        <taxon>Metazoa</taxon>
        <taxon>Spiralia</taxon>
        <taxon>Lophotrochozoa</taxon>
        <taxon>Annelida</taxon>
        <taxon>Polychaeta</taxon>
        <taxon>Sedentaria</taxon>
        <taxon>Canalipalpata</taxon>
        <taxon>Terebellida</taxon>
        <taxon>Terebelliformia</taxon>
        <taxon>Alvinellidae</taxon>
        <taxon>Paralvinella</taxon>
    </lineage>
</organism>
<dbReference type="AlphaFoldDB" id="A0AAD9IQH7"/>
<protein>
    <recommendedName>
        <fullName evidence="3">THAP-type domain-containing protein</fullName>
    </recommendedName>
</protein>
<dbReference type="EMBL" id="JAODUP010002344">
    <property type="protein sequence ID" value="KAK2138829.1"/>
    <property type="molecule type" value="Genomic_DNA"/>
</dbReference>